<dbReference type="RefSeq" id="WP_013683441.1">
    <property type="nucleotide sequence ID" value="NC_015320.1"/>
</dbReference>
<dbReference type="SUPFAM" id="SSF101386">
    <property type="entry name" value="all-alpha NTP pyrophosphatases"/>
    <property type="match status" value="1"/>
</dbReference>
<dbReference type="AlphaFoldDB" id="F2KRK4"/>
<dbReference type="Pfam" id="PF03819">
    <property type="entry name" value="MazG"/>
    <property type="match status" value="1"/>
</dbReference>
<name>F2KRK4_ARCVS</name>
<sequence>MTIREFQQLIRELYFERDAARGVEKTTLWLIEEVGELAEAVRKGSNVGEEIADIIAWVLSVANLYGIDVEEEISKKYPGYCIRCGKKPCRCKE</sequence>
<evidence type="ECO:0000313" key="2">
    <source>
        <dbReference type="EMBL" id="AEA46769.1"/>
    </source>
</evidence>
<gene>
    <name evidence="2" type="ordered locus">Arcve_0751</name>
</gene>
<dbReference type="InterPro" id="IPR004518">
    <property type="entry name" value="MazG-like_dom"/>
</dbReference>
<dbReference type="GeneID" id="10393852"/>
<organism evidence="2 3">
    <name type="scientific">Archaeoglobus veneficus (strain DSM 11195 / SNP6)</name>
    <dbReference type="NCBI Taxonomy" id="693661"/>
    <lineage>
        <taxon>Archaea</taxon>
        <taxon>Methanobacteriati</taxon>
        <taxon>Methanobacteriota</taxon>
        <taxon>Archaeoglobi</taxon>
        <taxon>Archaeoglobales</taxon>
        <taxon>Archaeoglobaceae</taxon>
        <taxon>Archaeoglobus</taxon>
    </lineage>
</organism>
<dbReference type="InterPro" id="IPR011411">
    <property type="entry name" value="MazG-related_YvdC"/>
</dbReference>
<feature type="domain" description="NTP pyrophosphohydrolase MazG-like" evidence="1">
    <location>
        <begin position="23"/>
        <end position="74"/>
    </location>
</feature>
<dbReference type="GO" id="GO:0016787">
    <property type="term" value="F:hydrolase activity"/>
    <property type="evidence" value="ECO:0007669"/>
    <property type="project" value="UniProtKB-KW"/>
</dbReference>
<dbReference type="eggNOG" id="arCOG01084">
    <property type="taxonomic scope" value="Archaea"/>
</dbReference>
<dbReference type="STRING" id="693661.Arcve_0751"/>
<evidence type="ECO:0000313" key="3">
    <source>
        <dbReference type="Proteomes" id="UP000008136"/>
    </source>
</evidence>
<dbReference type="PANTHER" id="PTHR42702">
    <property type="entry name" value="NUCLEOTIDE PYROPHOSPHOHYDROLASE"/>
    <property type="match status" value="1"/>
</dbReference>
<dbReference type="PIRSF" id="PIRSF036521">
    <property type="entry name" value="UCP036521_pph"/>
    <property type="match status" value="1"/>
</dbReference>
<dbReference type="Proteomes" id="UP000008136">
    <property type="component" value="Chromosome"/>
</dbReference>
<dbReference type="KEGG" id="ave:Arcve_0751"/>
<proteinExistence type="predicted"/>
<dbReference type="PANTHER" id="PTHR42702:SF1">
    <property type="entry name" value="REGULATORY PROTEIN FOR BETA-LACTAMASE"/>
    <property type="match status" value="1"/>
</dbReference>
<dbReference type="Gene3D" id="1.10.287.1080">
    <property type="entry name" value="MazG-like"/>
    <property type="match status" value="1"/>
</dbReference>
<reference evidence="2 3" key="1">
    <citation type="submission" date="2011-03" db="EMBL/GenBank/DDBJ databases">
        <title>The complete genome of Archaeoglobus veneficus SNP6.</title>
        <authorList>
            <consortium name="US DOE Joint Genome Institute (JGI-PGF)"/>
            <person name="Lucas S."/>
            <person name="Copeland A."/>
            <person name="Lapidus A."/>
            <person name="Bruce D."/>
            <person name="Goodwin L."/>
            <person name="Pitluck S."/>
            <person name="Kyrpides N."/>
            <person name="Mavromatis K."/>
            <person name="Pagani I."/>
            <person name="Ivanova N."/>
            <person name="Mikhailova N."/>
            <person name="Lu M."/>
            <person name="Detter J.C."/>
            <person name="Tapia R."/>
            <person name="Han C."/>
            <person name="Land M."/>
            <person name="Hauser L."/>
            <person name="Markowitz V."/>
            <person name="Cheng J.-F."/>
            <person name="Hugenholtz P."/>
            <person name="Woyke T."/>
            <person name="Wu D."/>
            <person name="Spring S."/>
            <person name="Brambilla E."/>
            <person name="Klenk H.-P."/>
            <person name="Eisen J.A."/>
        </authorList>
    </citation>
    <scope>NUCLEOTIDE SEQUENCE [LARGE SCALE GENOMIC DNA]</scope>
    <source>
        <strain>SNP6</strain>
    </source>
</reference>
<protein>
    <submittedName>
        <fullName evidence="2">MazG nucleotide pyrophosphohydrolase</fullName>
    </submittedName>
</protein>
<dbReference type="HOGENOM" id="CLU_166059_1_0_2"/>
<dbReference type="OrthoDB" id="49823at2157"/>
<accession>F2KRK4</accession>
<evidence type="ECO:0000259" key="1">
    <source>
        <dbReference type="Pfam" id="PF03819"/>
    </source>
</evidence>
<keyword evidence="2" id="KW-0378">Hydrolase</keyword>
<keyword evidence="3" id="KW-1185">Reference proteome</keyword>
<dbReference type="EMBL" id="CP002588">
    <property type="protein sequence ID" value="AEA46769.1"/>
    <property type="molecule type" value="Genomic_DNA"/>
</dbReference>
<dbReference type="CDD" id="cd11535">
    <property type="entry name" value="NTP-PPase_SsMazG"/>
    <property type="match status" value="1"/>
</dbReference>